<proteinExistence type="predicted"/>
<dbReference type="PANTHER" id="PTHR35526">
    <property type="entry name" value="ANTI-SIGMA-F FACTOR RSBW-RELATED"/>
    <property type="match status" value="1"/>
</dbReference>
<keyword evidence="5" id="KW-1185">Reference proteome</keyword>
<evidence type="ECO:0000313" key="5">
    <source>
        <dbReference type="Proteomes" id="UP000316096"/>
    </source>
</evidence>
<dbReference type="RefSeq" id="WP_141962251.1">
    <property type="nucleotide sequence ID" value="NZ_VFOZ01000002.1"/>
</dbReference>
<dbReference type="Pfam" id="PF14417">
    <property type="entry name" value="MEDS"/>
    <property type="match status" value="1"/>
</dbReference>
<dbReference type="InterPro" id="IPR025847">
    <property type="entry name" value="MEDS_domain"/>
</dbReference>
<dbReference type="PANTHER" id="PTHR35526:SF3">
    <property type="entry name" value="ANTI-SIGMA-F FACTOR RSBW"/>
    <property type="match status" value="1"/>
</dbReference>
<comment type="caution">
    <text evidence="4">The sequence shown here is derived from an EMBL/GenBank/DDBJ whole genome shotgun (WGS) entry which is preliminary data.</text>
</comment>
<gene>
    <name evidence="4" type="ORF">FB559_7468</name>
</gene>
<keyword evidence="1" id="KW-0723">Serine/threonine-protein kinase</keyword>
<organism evidence="4 5">
    <name type="scientific">Actinoallomurus bryophytorum</name>
    <dbReference type="NCBI Taxonomy" id="1490222"/>
    <lineage>
        <taxon>Bacteria</taxon>
        <taxon>Bacillati</taxon>
        <taxon>Actinomycetota</taxon>
        <taxon>Actinomycetes</taxon>
        <taxon>Streptosporangiales</taxon>
        <taxon>Thermomonosporaceae</taxon>
        <taxon>Actinoallomurus</taxon>
    </lineage>
</organism>
<dbReference type="EMBL" id="VFOZ01000002">
    <property type="protein sequence ID" value="TQL90175.1"/>
    <property type="molecule type" value="Genomic_DNA"/>
</dbReference>
<dbReference type="NCBIfam" id="NF041045">
    <property type="entry name" value="RsbA_anti_sig"/>
    <property type="match status" value="1"/>
</dbReference>
<dbReference type="SUPFAM" id="SSF55874">
    <property type="entry name" value="ATPase domain of HSP90 chaperone/DNA topoisomerase II/histidine kinase"/>
    <property type="match status" value="1"/>
</dbReference>
<sequence length="316" mass="33963">MSSASSAQVRPVTEPFVHPALFYRGVQGYLAGTVPFIREGLKLGEPVAVAVPGRNLPLLRSELGDSAAQVRWVDMAQAGRNPGWIIPGVLRGFADAHPDGRVRIIGQPIWPGRSEDEYPACVQHEALINLAFTGRAVTILCPYDADELHPRVLADAAATHPLLIDDDGEHHSAAYAPEDIRETYDPPLAEPDGRPVLLAFDETNLGQARALAAEHARRAGLAADRVMDVELAVNEMAANSLAHGGGAGSLRVWSQDVYLVFEVQDTGFISDPLVGRHPLTLDMAGGRGVLVVNQLSDLVRMHTRPGGTTVRAHFVL</sequence>
<dbReference type="Proteomes" id="UP000316096">
    <property type="component" value="Unassembled WGS sequence"/>
</dbReference>
<protein>
    <submittedName>
        <fullName evidence="4">Anti-sigma regulatory factor (Ser/Thr protein kinase)</fullName>
    </submittedName>
</protein>
<keyword evidence="1" id="KW-0808">Transferase</keyword>
<dbReference type="OrthoDB" id="3748385at2"/>
<feature type="domain" description="MEDS" evidence="3">
    <location>
        <begin position="18"/>
        <end position="161"/>
    </location>
</feature>
<feature type="domain" description="Histidine kinase/HSP90-like ATPase" evidence="2">
    <location>
        <begin position="201"/>
        <end position="312"/>
    </location>
</feature>
<dbReference type="InterPro" id="IPR047718">
    <property type="entry name" value="RsbA-like_anti_sig"/>
</dbReference>
<dbReference type="Gene3D" id="3.30.565.10">
    <property type="entry name" value="Histidine kinase-like ATPase, C-terminal domain"/>
    <property type="match status" value="1"/>
</dbReference>
<evidence type="ECO:0000256" key="1">
    <source>
        <dbReference type="ARBA" id="ARBA00022527"/>
    </source>
</evidence>
<dbReference type="CDD" id="cd16936">
    <property type="entry name" value="HATPase_RsbW-like"/>
    <property type="match status" value="1"/>
</dbReference>
<name>A0A543BZD0_9ACTN</name>
<evidence type="ECO:0000259" key="3">
    <source>
        <dbReference type="Pfam" id="PF14417"/>
    </source>
</evidence>
<accession>A0A543BZD0</accession>
<dbReference type="Pfam" id="PF13581">
    <property type="entry name" value="HATPase_c_2"/>
    <property type="match status" value="1"/>
</dbReference>
<dbReference type="GO" id="GO:0004674">
    <property type="term" value="F:protein serine/threonine kinase activity"/>
    <property type="evidence" value="ECO:0007669"/>
    <property type="project" value="UniProtKB-KW"/>
</dbReference>
<dbReference type="InterPro" id="IPR036890">
    <property type="entry name" value="HATPase_C_sf"/>
</dbReference>
<reference evidence="4 5" key="1">
    <citation type="submission" date="2019-06" db="EMBL/GenBank/DDBJ databases">
        <title>Sequencing the genomes of 1000 actinobacteria strains.</title>
        <authorList>
            <person name="Klenk H.-P."/>
        </authorList>
    </citation>
    <scope>NUCLEOTIDE SEQUENCE [LARGE SCALE GENOMIC DNA]</scope>
    <source>
        <strain evidence="4 5">DSM 102200</strain>
    </source>
</reference>
<dbReference type="AlphaFoldDB" id="A0A543BZD0"/>
<dbReference type="InterPro" id="IPR050267">
    <property type="entry name" value="Anti-sigma-factor_SerPK"/>
</dbReference>
<evidence type="ECO:0000259" key="2">
    <source>
        <dbReference type="Pfam" id="PF13581"/>
    </source>
</evidence>
<keyword evidence="1" id="KW-0418">Kinase</keyword>
<dbReference type="InterPro" id="IPR003594">
    <property type="entry name" value="HATPase_dom"/>
</dbReference>
<evidence type="ECO:0000313" key="4">
    <source>
        <dbReference type="EMBL" id="TQL90175.1"/>
    </source>
</evidence>